<dbReference type="InterPro" id="IPR025295">
    <property type="entry name" value="eCIS_core_dom"/>
</dbReference>
<reference evidence="3 4" key="1">
    <citation type="submission" date="2018-02" db="EMBL/GenBank/DDBJ databases">
        <title>Solimicrobium silvestre gen. nov., sp. nov., isolated from alpine forest soil.</title>
        <authorList>
            <person name="Margesin R."/>
            <person name="Albuquerque L."/>
            <person name="Zhang D.-C."/>
            <person name="Froufe H.J.C."/>
            <person name="Severino R."/>
            <person name="Roxo I."/>
            <person name="Egas C."/>
            <person name="Da Costa M.S."/>
        </authorList>
    </citation>
    <scope>NUCLEOTIDE SEQUENCE [LARGE SCALE GENOMIC DNA]</scope>
    <source>
        <strain evidence="3 4">S20-91</strain>
    </source>
</reference>
<protein>
    <recommendedName>
        <fullName evidence="2">eCIS core domain-containing protein</fullName>
    </recommendedName>
</protein>
<dbReference type="AlphaFoldDB" id="A0A2S9H0G1"/>
<gene>
    <name evidence="3" type="ORF">S2091_1844</name>
</gene>
<comment type="caution">
    <text evidence="3">The sequence shown here is derived from an EMBL/GenBank/DDBJ whole genome shotgun (WGS) entry which is preliminary data.</text>
</comment>
<feature type="domain" description="eCIS core" evidence="2">
    <location>
        <begin position="124"/>
        <end position="189"/>
    </location>
</feature>
<dbReference type="Proteomes" id="UP000237839">
    <property type="component" value="Unassembled WGS sequence"/>
</dbReference>
<proteinExistence type="predicted"/>
<evidence type="ECO:0000313" key="3">
    <source>
        <dbReference type="EMBL" id="PRC93457.1"/>
    </source>
</evidence>
<evidence type="ECO:0000259" key="2">
    <source>
        <dbReference type="Pfam" id="PF13699"/>
    </source>
</evidence>
<feature type="region of interest" description="Disordered" evidence="1">
    <location>
        <begin position="1"/>
        <end position="38"/>
    </location>
</feature>
<dbReference type="Pfam" id="PF13699">
    <property type="entry name" value="eCIS_core"/>
    <property type="match status" value="1"/>
</dbReference>
<feature type="region of interest" description="Disordered" evidence="1">
    <location>
        <begin position="105"/>
        <end position="130"/>
    </location>
</feature>
<accession>A0A2S9H0G1</accession>
<organism evidence="3 4">
    <name type="scientific">Solimicrobium silvestre</name>
    <dbReference type="NCBI Taxonomy" id="2099400"/>
    <lineage>
        <taxon>Bacteria</taxon>
        <taxon>Pseudomonadati</taxon>
        <taxon>Pseudomonadota</taxon>
        <taxon>Betaproteobacteria</taxon>
        <taxon>Burkholderiales</taxon>
        <taxon>Oxalobacteraceae</taxon>
        <taxon>Solimicrobium</taxon>
    </lineage>
</organism>
<name>A0A2S9H0G1_9BURK</name>
<feature type="compositionally biased region" description="Polar residues" evidence="1">
    <location>
        <begin position="109"/>
        <end position="124"/>
    </location>
</feature>
<dbReference type="RefSeq" id="WP_243405370.1">
    <property type="nucleotide sequence ID" value="NZ_PUGF01000007.1"/>
</dbReference>
<feature type="compositionally biased region" description="Polar residues" evidence="1">
    <location>
        <begin position="1"/>
        <end position="29"/>
    </location>
</feature>
<dbReference type="EMBL" id="PUGF01000007">
    <property type="protein sequence ID" value="PRC93457.1"/>
    <property type="molecule type" value="Genomic_DNA"/>
</dbReference>
<evidence type="ECO:0000256" key="1">
    <source>
        <dbReference type="SAM" id="MobiDB-lite"/>
    </source>
</evidence>
<keyword evidence="4" id="KW-1185">Reference proteome</keyword>
<sequence length="1052" mass="114358">MSTATPLQPVKTETQQQHSSLSPQSTQLAPQADSKFIDNRPQTTALTIANTNINNSAQAKQLRAFSQIAQTAPRAKQFKAMSAMMNTPALKRVEEEETLQAKSMLENPAQRSEQGAPKPNNTGLPDNLKSGIESLSGMNIDHVKVHYNSPQPAQLNAHAYAQGSEIHVAPGQEQHLPHEAWHVVQQAQGRVKPTMQMKGGVPVNDDAGLEKEADVMGSKALQFKENHPAPGPVFQNQAAATGISSIQYVRKNQTDLIALTVGAFDAHRKAEQMDWANEAGFSKNDRETIWDILDWGTGGLAAFTLSDIITKAKKGTPEFNFLNIYCQSINGAVDGKPTIQLESLLDIDDAIKQGKWLSTLQATIGNDSHLKSTIPLDAFIQLIETETIATAFINYYTTCNPILETPTGDEVKAFVTLVKVEGAKISDYKTDLPDIRNLHKFEKASLDKLKADKGNKTKPLTLVLLSLFDHNGAFIRHAHVNKVIQNTNTNAYAIEGADEGKLTNLKDAGLAQIALTHGKDGKITQIMVAGHGSSKSIEVGGEKTVSGKSVKTGADVTIPDYKTKFDLEFDTKKGSFWTDFFAQAFDNMEAKDGLSPKILLRACLTGSNEIDLEKLKIVLVTEKGLDLTSADPTTDINQTKIRLAIKEQYEKHGSLVSVLGDKAKGKGITILGAQASISARETESVVPATGELGVIPATGIPLAQQDPHVAGTKINYVRSGKEPTGVIKAVIESWAIDKDDCFLKMAERVTDPVGTDDEFTIQLIFKTISAQYTKNILEANKFVNTAGNLHGIAEGRAECRASTLANDAMTQTHQSDFYPALLTKFKNQFAKLVIYEDWMQKDTSKRADFVDQLSNPAFTRTNVEKYLEAKLLDAHFSSIFTGSLGNERGRILLGLFGFIKNGQADCKTYLLTQKDVDGKLLATLTDELNGYNEDLLRGSLGLPVEAAPKIGGGGGILGAAPKAQKNIDVVSAFYVSPMRPTNYESNTVGSVRIRSGPAHNSPELESFFKNRTFIVVGEVKRIADDTSVGRYMVKQDAGTVGYVSKDAVKVKK</sequence>
<evidence type="ECO:0000313" key="4">
    <source>
        <dbReference type="Proteomes" id="UP000237839"/>
    </source>
</evidence>